<protein>
    <submittedName>
        <fullName evidence="1">Uncharacterized protein</fullName>
    </submittedName>
</protein>
<dbReference type="EMBL" id="JBFOLJ010000003">
    <property type="protein sequence ID" value="KAL2549271.1"/>
    <property type="molecule type" value="Genomic_DNA"/>
</dbReference>
<evidence type="ECO:0000313" key="1">
    <source>
        <dbReference type="EMBL" id="KAL2549271.1"/>
    </source>
</evidence>
<dbReference type="AlphaFoldDB" id="A0ABD1WHV1"/>
<sequence length="282" mass="32284">MSIMITLILSKHTRRHYEEGGTDRGGILVPLYILLPMHLGMRECKHHKLRELAIRFAHYYQKITDPKHVAAIGPIQWTKNGKTKVQSVEEDNRVFLFSTYQIASFADLHLHMDNYNEIDVLGVVIDVLPKKIVQTKYNSESCIQELVLVNEKADDNMEFLDNLVSSKTYLSSKSLQISHPPPEKIVQIQDIPHLLNGGNQNILNTIRTYTTKEHFLYLKAMKNSNKGTNMRYDVIFMLDPVLDTEITANEGELPVNDVILEENKIQPPENNISYSSVKDAQP</sequence>
<proteinExistence type="predicted"/>
<reference evidence="2" key="1">
    <citation type="submission" date="2024-07" db="EMBL/GenBank/DDBJ databases">
        <title>Two chromosome-level genome assemblies of Korean endemic species Abeliophyllum distichum and Forsythia ovata (Oleaceae).</title>
        <authorList>
            <person name="Jang H."/>
        </authorList>
    </citation>
    <scope>NUCLEOTIDE SEQUENCE [LARGE SCALE GENOMIC DNA]</scope>
</reference>
<organism evidence="1 2">
    <name type="scientific">Forsythia ovata</name>
    <dbReference type="NCBI Taxonomy" id="205694"/>
    <lineage>
        <taxon>Eukaryota</taxon>
        <taxon>Viridiplantae</taxon>
        <taxon>Streptophyta</taxon>
        <taxon>Embryophyta</taxon>
        <taxon>Tracheophyta</taxon>
        <taxon>Spermatophyta</taxon>
        <taxon>Magnoliopsida</taxon>
        <taxon>eudicotyledons</taxon>
        <taxon>Gunneridae</taxon>
        <taxon>Pentapetalae</taxon>
        <taxon>asterids</taxon>
        <taxon>lamiids</taxon>
        <taxon>Lamiales</taxon>
        <taxon>Oleaceae</taxon>
        <taxon>Forsythieae</taxon>
        <taxon>Forsythia</taxon>
    </lineage>
</organism>
<name>A0ABD1WHV1_9LAMI</name>
<accession>A0ABD1WHV1</accession>
<gene>
    <name evidence="1" type="ORF">Fot_10801</name>
</gene>
<keyword evidence="2" id="KW-1185">Reference proteome</keyword>
<evidence type="ECO:0000313" key="2">
    <source>
        <dbReference type="Proteomes" id="UP001604277"/>
    </source>
</evidence>
<comment type="caution">
    <text evidence="1">The sequence shown here is derived from an EMBL/GenBank/DDBJ whole genome shotgun (WGS) entry which is preliminary data.</text>
</comment>
<dbReference type="Proteomes" id="UP001604277">
    <property type="component" value="Unassembled WGS sequence"/>
</dbReference>